<dbReference type="GO" id="GO:0006935">
    <property type="term" value="P:chemotaxis"/>
    <property type="evidence" value="ECO:0007669"/>
    <property type="project" value="UniProtKB-ARBA"/>
</dbReference>
<evidence type="ECO:0000256" key="5">
    <source>
        <dbReference type="SAM" id="Phobius"/>
    </source>
</evidence>
<evidence type="ECO:0000256" key="3">
    <source>
        <dbReference type="ARBA" id="ARBA00029447"/>
    </source>
</evidence>
<organism evidence="8 9">
    <name type="scientific">Vibrio qingdaonensis</name>
    <dbReference type="NCBI Taxonomy" id="2829491"/>
    <lineage>
        <taxon>Bacteria</taxon>
        <taxon>Pseudomonadati</taxon>
        <taxon>Pseudomonadota</taxon>
        <taxon>Gammaproteobacteria</taxon>
        <taxon>Vibrionales</taxon>
        <taxon>Vibrionaceae</taxon>
        <taxon>Vibrio</taxon>
    </lineage>
</organism>
<comment type="caution">
    <text evidence="8">The sequence shown here is derived from an EMBL/GenBank/DDBJ whole genome shotgun (WGS) entry which is preliminary data.</text>
</comment>
<keyword evidence="5" id="KW-0812">Transmembrane</keyword>
<evidence type="ECO:0000256" key="4">
    <source>
        <dbReference type="PROSITE-ProRule" id="PRU00284"/>
    </source>
</evidence>
<name>A0A9X3CP88_9VIBR</name>
<dbReference type="Pfam" id="PF00015">
    <property type="entry name" value="MCPsignal"/>
    <property type="match status" value="1"/>
</dbReference>
<dbReference type="PANTHER" id="PTHR32089:SF112">
    <property type="entry name" value="LYSOZYME-LIKE PROTEIN-RELATED"/>
    <property type="match status" value="1"/>
</dbReference>
<dbReference type="InterPro" id="IPR003660">
    <property type="entry name" value="HAMP_dom"/>
</dbReference>
<evidence type="ECO:0000256" key="2">
    <source>
        <dbReference type="ARBA" id="ARBA00023224"/>
    </source>
</evidence>
<dbReference type="GO" id="GO:0007165">
    <property type="term" value="P:signal transduction"/>
    <property type="evidence" value="ECO:0007669"/>
    <property type="project" value="UniProtKB-KW"/>
</dbReference>
<dbReference type="PANTHER" id="PTHR32089">
    <property type="entry name" value="METHYL-ACCEPTING CHEMOTAXIS PROTEIN MCPB"/>
    <property type="match status" value="1"/>
</dbReference>
<accession>A0A9X3CP88</accession>
<dbReference type="AlphaFoldDB" id="A0A9X3CP88"/>
<feature type="transmembrane region" description="Helical" evidence="5">
    <location>
        <begin position="6"/>
        <end position="24"/>
    </location>
</feature>
<protein>
    <submittedName>
        <fullName evidence="8">Methyl-accepting chemotaxis protein</fullName>
    </submittedName>
</protein>
<dbReference type="Gene3D" id="1.10.287.950">
    <property type="entry name" value="Methyl-accepting chemotaxis protein"/>
    <property type="match status" value="1"/>
</dbReference>
<dbReference type="EMBL" id="JAKRRY010000017">
    <property type="protein sequence ID" value="MCW8347043.1"/>
    <property type="molecule type" value="Genomic_DNA"/>
</dbReference>
<keyword evidence="5" id="KW-0472">Membrane</keyword>
<dbReference type="RefSeq" id="WP_265675575.1">
    <property type="nucleotide sequence ID" value="NZ_JAKRRY010000017.1"/>
</dbReference>
<keyword evidence="2 4" id="KW-0807">Transducer</keyword>
<comment type="similarity">
    <text evidence="3">Belongs to the methyl-accepting chemotaxis (MCP) protein family.</text>
</comment>
<feature type="domain" description="HAMP" evidence="7">
    <location>
        <begin position="63"/>
        <end position="109"/>
    </location>
</feature>
<sequence length="384" mass="41830">MNWKLMIPSVVACLVIGIAALYIVMTAEALTYNDQMLVTVLLLSMLMNFALSWLIKNSILPLLQHVKIVMNAVNGGDIEARIGFSGSDEFGQIGEATDATLDKLVTLLKDMSEAVSELRKLSYNLDGLSADTLRNVKNQSEYVDQTAAEIRKMAQAAECNTHSASTALVSIESLSSSLQVVRKNISSIANGVQGLTADSKVVSNASQQMMIAVEKASRSVALIEKISDQTNLLALNAAIEAARAGELGRGFSVVAEQVRELSETSRCSVLDIKDINQELMHVSDALKSRIEQSNHKITALMSRCSESEVKFVEISDDIGQLVHFGRAVKAQSEQLSELTNNNAQRLSLSKTKLKDCVNNIEQSVDYKNTLLTLSTNMDNMIARV</sequence>
<proteinExistence type="inferred from homology"/>
<dbReference type="PROSITE" id="PS50885">
    <property type="entry name" value="HAMP"/>
    <property type="match status" value="1"/>
</dbReference>
<dbReference type="PROSITE" id="PS50111">
    <property type="entry name" value="CHEMOTAXIS_TRANSDUC_2"/>
    <property type="match status" value="1"/>
</dbReference>
<dbReference type="SMART" id="SM00283">
    <property type="entry name" value="MA"/>
    <property type="match status" value="1"/>
</dbReference>
<evidence type="ECO:0000313" key="8">
    <source>
        <dbReference type="EMBL" id="MCW8347043.1"/>
    </source>
</evidence>
<dbReference type="Proteomes" id="UP001155587">
    <property type="component" value="Unassembled WGS sequence"/>
</dbReference>
<reference evidence="8" key="1">
    <citation type="submission" date="2022-02" db="EMBL/GenBank/DDBJ databases">
        <title>Vibrio sp. nov, a new bacterium isolated from seawater.</title>
        <authorList>
            <person name="Yuan Y."/>
        </authorList>
    </citation>
    <scope>NUCLEOTIDE SEQUENCE</scope>
    <source>
        <strain evidence="8">ZSDZ65</strain>
    </source>
</reference>
<feature type="transmembrane region" description="Helical" evidence="5">
    <location>
        <begin position="36"/>
        <end position="55"/>
    </location>
</feature>
<keyword evidence="5" id="KW-1133">Transmembrane helix</keyword>
<comment type="subcellular location">
    <subcellularLocation>
        <location evidence="1">Membrane</location>
    </subcellularLocation>
</comment>
<keyword evidence="9" id="KW-1185">Reference proteome</keyword>
<gene>
    <name evidence="8" type="ORF">MD535_13640</name>
</gene>
<feature type="domain" description="Methyl-accepting transducer" evidence="6">
    <location>
        <begin position="114"/>
        <end position="350"/>
    </location>
</feature>
<dbReference type="SUPFAM" id="SSF58104">
    <property type="entry name" value="Methyl-accepting chemotaxis protein (MCP) signaling domain"/>
    <property type="match status" value="1"/>
</dbReference>
<evidence type="ECO:0000313" key="9">
    <source>
        <dbReference type="Proteomes" id="UP001155587"/>
    </source>
</evidence>
<dbReference type="InterPro" id="IPR004089">
    <property type="entry name" value="MCPsignal_dom"/>
</dbReference>
<evidence type="ECO:0000259" key="6">
    <source>
        <dbReference type="PROSITE" id="PS50111"/>
    </source>
</evidence>
<evidence type="ECO:0000256" key="1">
    <source>
        <dbReference type="ARBA" id="ARBA00004370"/>
    </source>
</evidence>
<evidence type="ECO:0000259" key="7">
    <source>
        <dbReference type="PROSITE" id="PS50885"/>
    </source>
</evidence>
<dbReference type="GO" id="GO:0016020">
    <property type="term" value="C:membrane"/>
    <property type="evidence" value="ECO:0007669"/>
    <property type="project" value="UniProtKB-SubCell"/>
</dbReference>